<protein>
    <recommendedName>
        <fullName evidence="3">Reverse transcriptase</fullName>
    </recommendedName>
</protein>
<accession>A0AAD4LDX1</accession>
<sequence length="87" mass="9622">LMQVATDHTFTGTYVQHFHTNDPPENISCPCGKAVRDAEHIIRKCPHFIRAHMDSGIYSTRPGHIVSLPSLQSLLGTHKGIGMLLAF</sequence>
<reference evidence="1" key="1">
    <citation type="submission" date="2022-01" db="EMBL/GenBank/DDBJ databases">
        <title>Comparative genomics reveals a dynamic genome evolution in the ectomycorrhizal milk-cap (Lactarius) mushrooms.</title>
        <authorList>
            <consortium name="DOE Joint Genome Institute"/>
            <person name="Lebreton A."/>
            <person name="Tang N."/>
            <person name="Kuo A."/>
            <person name="LaButti K."/>
            <person name="Drula E."/>
            <person name="Barry K."/>
            <person name="Clum A."/>
            <person name="Lipzen A."/>
            <person name="Mousain D."/>
            <person name="Ng V."/>
            <person name="Wang R."/>
            <person name="Wang X."/>
            <person name="Dai Y."/>
            <person name="Henrissat B."/>
            <person name="Grigoriev I.V."/>
            <person name="Guerin-Laguette A."/>
            <person name="Yu F."/>
            <person name="Martin F.M."/>
        </authorList>
    </citation>
    <scope>NUCLEOTIDE SEQUENCE</scope>
    <source>
        <strain evidence="1">QP</strain>
    </source>
</reference>
<evidence type="ECO:0000313" key="2">
    <source>
        <dbReference type="Proteomes" id="UP001201163"/>
    </source>
</evidence>
<feature type="non-terminal residue" evidence="1">
    <location>
        <position position="87"/>
    </location>
</feature>
<dbReference type="Proteomes" id="UP001201163">
    <property type="component" value="Unassembled WGS sequence"/>
</dbReference>
<organism evidence="1 2">
    <name type="scientific">Lactarius akahatsu</name>
    <dbReference type="NCBI Taxonomy" id="416441"/>
    <lineage>
        <taxon>Eukaryota</taxon>
        <taxon>Fungi</taxon>
        <taxon>Dikarya</taxon>
        <taxon>Basidiomycota</taxon>
        <taxon>Agaricomycotina</taxon>
        <taxon>Agaricomycetes</taxon>
        <taxon>Russulales</taxon>
        <taxon>Russulaceae</taxon>
        <taxon>Lactarius</taxon>
    </lineage>
</organism>
<proteinExistence type="predicted"/>
<comment type="caution">
    <text evidence="1">The sequence shown here is derived from an EMBL/GenBank/DDBJ whole genome shotgun (WGS) entry which is preliminary data.</text>
</comment>
<evidence type="ECO:0008006" key="3">
    <source>
        <dbReference type="Google" id="ProtNLM"/>
    </source>
</evidence>
<name>A0AAD4LDX1_9AGAM</name>
<feature type="non-terminal residue" evidence="1">
    <location>
        <position position="1"/>
    </location>
</feature>
<dbReference type="AlphaFoldDB" id="A0AAD4LDX1"/>
<keyword evidence="2" id="KW-1185">Reference proteome</keyword>
<dbReference type="EMBL" id="JAKELL010000031">
    <property type="protein sequence ID" value="KAH8990279.1"/>
    <property type="molecule type" value="Genomic_DNA"/>
</dbReference>
<evidence type="ECO:0000313" key="1">
    <source>
        <dbReference type="EMBL" id="KAH8990279.1"/>
    </source>
</evidence>
<gene>
    <name evidence="1" type="ORF">EDB92DRAFT_1777091</name>
</gene>